<comment type="similarity">
    <text evidence="7">Belongs to the IspD/TarI cytidylyltransferase family. IspD subfamily.</text>
</comment>
<comment type="pathway">
    <text evidence="4 14">Isoprenoid biosynthesis; isopentenyl diphosphate biosynthesis via DXP pathway; isopentenyl diphosphate from 1-deoxy-D-xylulose 5-phosphate: step 4/6.</text>
</comment>
<feature type="region of interest" description="2-C-methyl-D-erythritol 2,4-cyclodiphosphate synthase" evidence="14">
    <location>
        <begin position="245"/>
        <end position="400"/>
    </location>
</feature>
<dbReference type="InterPro" id="IPR026596">
    <property type="entry name" value="IspD/F"/>
</dbReference>
<proteinExistence type="inferred from homology"/>
<accession>A0A554WUS0</accession>
<dbReference type="PROSITE" id="PS01295">
    <property type="entry name" value="ISPD"/>
    <property type="match status" value="1"/>
</dbReference>
<feature type="binding site" evidence="14">
    <location>
        <begin position="277"/>
        <end position="278"/>
    </location>
    <ligand>
        <name>4-CDP-2-C-methyl-D-erythritol 2-phosphate</name>
        <dbReference type="ChEBI" id="CHEBI:57919"/>
    </ligand>
</feature>
<dbReference type="HAMAP" id="MF_00108">
    <property type="entry name" value="IspD"/>
    <property type="match status" value="1"/>
</dbReference>
<evidence type="ECO:0000256" key="13">
    <source>
        <dbReference type="ARBA" id="ARBA00023268"/>
    </source>
</evidence>
<dbReference type="Pfam" id="PF01128">
    <property type="entry name" value="IspD"/>
    <property type="match status" value="1"/>
</dbReference>
<dbReference type="InterPro" id="IPR020555">
    <property type="entry name" value="MECDP_synthase_CS"/>
</dbReference>
<comment type="function">
    <text evidence="14">Bifunctional enzyme that catalyzes the formation of 4-diphosphocytidyl-2-C-methyl-D-erythritol from CTP and 2-C-methyl-D-erythritol 4-phosphate (MEP) (IspD), and catalyzes the conversion of 4-diphosphocytidyl-2-C-methyl-D-erythritol 2-phosphate (CDP-ME2P) to 2-C-methyl-D-erythritol 2,4-cyclodiphosphate (ME-CPP) with a corresponding release of cytidine 5-monophosphate (CMP) (IspF).</text>
</comment>
<evidence type="ECO:0000259" key="15">
    <source>
        <dbReference type="Pfam" id="PF02542"/>
    </source>
</evidence>
<organism evidence="16 17">
    <name type="scientific">Tepidimonas sediminis</name>
    <dbReference type="NCBI Taxonomy" id="2588941"/>
    <lineage>
        <taxon>Bacteria</taxon>
        <taxon>Pseudomonadati</taxon>
        <taxon>Pseudomonadota</taxon>
        <taxon>Betaproteobacteria</taxon>
        <taxon>Burkholderiales</taxon>
        <taxon>Tepidimonas</taxon>
    </lineage>
</organism>
<dbReference type="SUPFAM" id="SSF53448">
    <property type="entry name" value="Nucleotide-diphospho-sugar transferases"/>
    <property type="match status" value="1"/>
</dbReference>
<dbReference type="GO" id="GO:0019288">
    <property type="term" value="P:isopentenyl diphosphate biosynthetic process, methylerythritol 4-phosphate pathway"/>
    <property type="evidence" value="ECO:0007669"/>
    <property type="project" value="UniProtKB-UniRule"/>
</dbReference>
<keyword evidence="12 14" id="KW-0456">Lyase</keyword>
<reference evidence="16 17" key="1">
    <citation type="submission" date="2019-07" db="EMBL/GenBank/DDBJ databases">
        <title>Tepidimonas sediminis YIM 72259 draft genome.</title>
        <authorList>
            <person name="Da Costa M.S."/>
            <person name="Froufe H.J.C."/>
            <person name="Egas C."/>
            <person name="Albuquerque L."/>
        </authorList>
    </citation>
    <scope>NUCLEOTIDE SEQUENCE [LARGE SCALE GENOMIC DNA]</scope>
    <source>
        <strain evidence="16 17">YIM 72259</strain>
    </source>
</reference>
<protein>
    <recommendedName>
        <fullName evidence="14">Bifunctional enzyme IspD/IspF</fullName>
    </recommendedName>
    <domain>
        <recommendedName>
            <fullName evidence="14">2-C-methyl-D-erythritol 4-phosphate cytidylyltransferase</fullName>
            <ecNumber evidence="14">2.7.7.60</ecNumber>
        </recommendedName>
        <alternativeName>
            <fullName evidence="14">4-diphosphocytidyl-2C-methyl-D-erythritol synthase</fullName>
        </alternativeName>
        <alternativeName>
            <fullName evidence="14">MEP cytidylyltransferase</fullName>
            <shortName evidence="14">MCT</shortName>
        </alternativeName>
    </domain>
    <domain>
        <recommendedName>
            <fullName evidence="14">2-C-methyl-D-erythritol 2,4-cyclodiphosphate synthase</fullName>
            <shortName evidence="14">MECDP-synthase</shortName>
            <shortName evidence="14">MECPP-synthase</shortName>
            <shortName evidence="14">MECPS</shortName>
            <ecNumber evidence="14">4.6.1.12</ecNumber>
        </recommendedName>
    </domain>
</protein>
<comment type="similarity">
    <text evidence="14">In the N-terminal section; belongs to the IspD/TarI cytidylyltransferase family. IspD subfamily.</text>
</comment>
<comment type="similarity">
    <text evidence="6">Belongs to the IspF family.</text>
</comment>
<feature type="site" description="Positions MEP for the nucleophilic attack" evidence="14">
    <location>
        <position position="164"/>
    </location>
</feature>
<feature type="domain" description="2-C-methyl-D-erythritol 2,4-cyclodiphosphate synthase" evidence="15">
    <location>
        <begin position="245"/>
        <end position="397"/>
    </location>
</feature>
<keyword evidence="17" id="KW-1185">Reference proteome</keyword>
<dbReference type="RefSeq" id="WP_246099126.1">
    <property type="nucleotide sequence ID" value="NZ_VJND01000001.1"/>
</dbReference>
<dbReference type="GO" id="GO:0016114">
    <property type="term" value="P:terpenoid biosynthetic process"/>
    <property type="evidence" value="ECO:0007669"/>
    <property type="project" value="InterPro"/>
</dbReference>
<dbReference type="Pfam" id="PF02542">
    <property type="entry name" value="YgbB"/>
    <property type="match status" value="1"/>
</dbReference>
<feature type="binding site" evidence="14">
    <location>
        <position position="251"/>
    </location>
    <ligand>
        <name>a divalent metal cation</name>
        <dbReference type="ChEBI" id="CHEBI:60240"/>
    </ligand>
</feature>
<dbReference type="FunFam" id="3.90.550.10:FF:000003">
    <property type="entry name" value="2-C-methyl-D-erythritol 4-phosphate cytidylyltransferase"/>
    <property type="match status" value="1"/>
</dbReference>
<dbReference type="InterPro" id="IPR018294">
    <property type="entry name" value="ISPD_synthase_CS"/>
</dbReference>
<evidence type="ECO:0000313" key="17">
    <source>
        <dbReference type="Proteomes" id="UP000320225"/>
    </source>
</evidence>
<dbReference type="HAMAP" id="MF_00107">
    <property type="entry name" value="IspF"/>
    <property type="match status" value="1"/>
</dbReference>
<dbReference type="PROSITE" id="PS01350">
    <property type="entry name" value="ISPF"/>
    <property type="match status" value="1"/>
</dbReference>
<evidence type="ECO:0000256" key="3">
    <source>
        <dbReference type="ARBA" id="ARBA00001968"/>
    </source>
</evidence>
<feature type="site" description="Transition state stabilizer" evidence="14">
    <location>
        <position position="33"/>
    </location>
</feature>
<dbReference type="NCBIfam" id="TIGR00453">
    <property type="entry name" value="ispD"/>
    <property type="match status" value="1"/>
</dbReference>
<evidence type="ECO:0000256" key="10">
    <source>
        <dbReference type="ARBA" id="ARBA00022723"/>
    </source>
</evidence>
<comment type="similarity">
    <text evidence="14">In the C-terminal section; belongs to the IspF family.</text>
</comment>
<dbReference type="CDD" id="cd02516">
    <property type="entry name" value="CDP-ME_synthetase"/>
    <property type="match status" value="1"/>
</dbReference>
<name>A0A554WUS0_9BURK</name>
<dbReference type="PANTHER" id="PTHR43181">
    <property type="entry name" value="2-C-METHYL-D-ERYTHRITOL 2,4-CYCLODIPHOSPHATE SYNTHASE, CHLOROPLASTIC"/>
    <property type="match status" value="1"/>
</dbReference>
<dbReference type="NCBIfam" id="TIGR00151">
    <property type="entry name" value="ispF"/>
    <property type="match status" value="1"/>
</dbReference>
<evidence type="ECO:0000313" key="16">
    <source>
        <dbReference type="EMBL" id="TSE27321.1"/>
    </source>
</evidence>
<dbReference type="GO" id="GO:0008685">
    <property type="term" value="F:2-C-methyl-D-erythritol 2,4-cyclodiphosphate synthase activity"/>
    <property type="evidence" value="ECO:0007669"/>
    <property type="project" value="UniProtKB-UniRule"/>
</dbReference>
<dbReference type="EC" id="2.7.7.60" evidence="14"/>
<dbReference type="UniPathway" id="UPA00056">
    <property type="reaction ID" value="UER00093"/>
</dbReference>
<feature type="site" description="Transition state stabilizer" evidence="14">
    <location>
        <position position="26"/>
    </location>
</feature>
<evidence type="ECO:0000256" key="6">
    <source>
        <dbReference type="ARBA" id="ARBA00008480"/>
    </source>
</evidence>
<feature type="binding site" evidence="14">
    <location>
        <position position="285"/>
    </location>
    <ligand>
        <name>a divalent metal cation</name>
        <dbReference type="ChEBI" id="CHEBI:60240"/>
    </ligand>
</feature>
<feature type="site" description="Transition state stabilizer" evidence="14">
    <location>
        <position position="277"/>
    </location>
</feature>
<comment type="cofactor">
    <cofactor evidence="3 14">
        <name>a divalent metal cation</name>
        <dbReference type="ChEBI" id="CHEBI:60240"/>
    </cofactor>
</comment>
<dbReference type="Proteomes" id="UP000320225">
    <property type="component" value="Unassembled WGS sequence"/>
</dbReference>
<comment type="caution">
    <text evidence="14">Lacks conserved residue(s) required for the propagation of feature annotation.</text>
</comment>
<dbReference type="SUPFAM" id="SSF69765">
    <property type="entry name" value="IpsF-like"/>
    <property type="match status" value="1"/>
</dbReference>
<sequence length="400" mass="42466">MTTMATETPARARCWALVPAAGSGRRAGLAQPKQHQMLAGRRVLDHTLAALQAVPGLDGVAVVLAPDDTSGWQPPPGVHVWRVGGATRAASVLAGLRQWAAHGARDDDWVLVHDAARCLLRPQDVQRLIEACRHDAVGGLLAVPLADTLKEEGTDGRVAATRPREGLWQAQTPQMFRLGLLRRALQACEAADFDGITDEASAVERLGLPPRLVPGHPGNVKLTYPEDFAMAEAWLRGQAPAPQWRVGEGWDVHALVPGRPLVLGGVTIPFDKGLLGHSDADALLHAITDALLGAAGLGDIGTWFPDHDERWRGADSARLLDEAAAQVRARGWQPVNVDATVVAQAPRLAPHRAAMQARIAATLALPPEAVNVKAKTAERLGPVGQGLAIEARAVVLLQRG</sequence>
<dbReference type="AlphaFoldDB" id="A0A554WUS0"/>
<evidence type="ECO:0000256" key="1">
    <source>
        <dbReference type="ARBA" id="ARBA00000200"/>
    </source>
</evidence>
<gene>
    <name evidence="16" type="primary">ispF</name>
    <name evidence="14" type="synonym">ispDF</name>
    <name evidence="16" type="ORF">Tsedi_00153</name>
</gene>
<feature type="site" description="Positions MEP for the nucleophilic attack" evidence="14">
    <location>
        <position position="221"/>
    </location>
</feature>
<keyword evidence="11 14" id="KW-0414">Isoprene biosynthesis</keyword>
<evidence type="ECO:0000256" key="11">
    <source>
        <dbReference type="ARBA" id="ARBA00023229"/>
    </source>
</evidence>
<dbReference type="InterPro" id="IPR034683">
    <property type="entry name" value="IspD/TarI"/>
</dbReference>
<comment type="pathway">
    <text evidence="5 14">Isoprenoid biosynthesis; isopentenyl diphosphate biosynthesis via DXP pathway; isopentenyl diphosphate from 1-deoxy-D-xylulose 5-phosphate: step 2/6.</text>
</comment>
<keyword evidence="8 14" id="KW-0808">Transferase</keyword>
<dbReference type="InterPro" id="IPR003526">
    <property type="entry name" value="MECDP_synthase"/>
</dbReference>
<evidence type="ECO:0000256" key="14">
    <source>
        <dbReference type="HAMAP-Rule" id="MF_01520"/>
    </source>
</evidence>
<keyword evidence="13 14" id="KW-0511">Multifunctional enzyme</keyword>
<keyword evidence="10 14" id="KW-0479">Metal-binding</keyword>
<dbReference type="GO" id="GO:0050518">
    <property type="term" value="F:2-C-methyl-D-erythritol 4-phosphate cytidylyltransferase activity"/>
    <property type="evidence" value="ECO:0007669"/>
    <property type="project" value="UniProtKB-UniRule"/>
</dbReference>
<comment type="catalytic activity">
    <reaction evidence="2 14">
        <text>2-C-methyl-D-erythritol 4-phosphate + CTP + H(+) = 4-CDP-2-C-methyl-D-erythritol + diphosphate</text>
        <dbReference type="Rhea" id="RHEA:13429"/>
        <dbReference type="ChEBI" id="CHEBI:15378"/>
        <dbReference type="ChEBI" id="CHEBI:33019"/>
        <dbReference type="ChEBI" id="CHEBI:37563"/>
        <dbReference type="ChEBI" id="CHEBI:57823"/>
        <dbReference type="ChEBI" id="CHEBI:58262"/>
        <dbReference type="EC" id="2.7.7.60"/>
    </reaction>
</comment>
<evidence type="ECO:0000256" key="2">
    <source>
        <dbReference type="ARBA" id="ARBA00001282"/>
    </source>
</evidence>
<evidence type="ECO:0000256" key="8">
    <source>
        <dbReference type="ARBA" id="ARBA00022679"/>
    </source>
</evidence>
<dbReference type="Gene3D" id="3.30.1330.50">
    <property type="entry name" value="2-C-methyl-D-erythritol 2,4-cyclodiphosphate synthase"/>
    <property type="match status" value="1"/>
</dbReference>
<dbReference type="GO" id="GO:0046872">
    <property type="term" value="F:metal ion binding"/>
    <property type="evidence" value="ECO:0007669"/>
    <property type="project" value="UniProtKB-KW"/>
</dbReference>
<evidence type="ECO:0000256" key="7">
    <source>
        <dbReference type="ARBA" id="ARBA00009789"/>
    </source>
</evidence>
<dbReference type="HAMAP" id="MF_01520">
    <property type="entry name" value="IspDF"/>
    <property type="match status" value="1"/>
</dbReference>
<comment type="catalytic activity">
    <reaction evidence="1 14">
        <text>4-CDP-2-C-methyl-D-erythritol 2-phosphate = 2-C-methyl-D-erythritol 2,4-cyclic diphosphate + CMP</text>
        <dbReference type="Rhea" id="RHEA:23864"/>
        <dbReference type="ChEBI" id="CHEBI:57919"/>
        <dbReference type="ChEBI" id="CHEBI:58483"/>
        <dbReference type="ChEBI" id="CHEBI:60377"/>
        <dbReference type="EC" id="4.6.1.12"/>
    </reaction>
</comment>
<feature type="region of interest" description="2-C-methyl-D-erythritol 4-phosphate cytidylyltransferase" evidence="14">
    <location>
        <begin position="1"/>
        <end position="244"/>
    </location>
</feature>
<dbReference type="EC" id="4.6.1.12" evidence="14"/>
<evidence type="ECO:0000256" key="12">
    <source>
        <dbReference type="ARBA" id="ARBA00023239"/>
    </source>
</evidence>
<dbReference type="InterPro" id="IPR001228">
    <property type="entry name" value="IspD"/>
</dbReference>
<comment type="caution">
    <text evidence="16">The sequence shown here is derived from an EMBL/GenBank/DDBJ whole genome shotgun (WGS) entry which is preliminary data.</text>
</comment>
<evidence type="ECO:0000256" key="4">
    <source>
        <dbReference type="ARBA" id="ARBA00004709"/>
    </source>
</evidence>
<feature type="binding site" evidence="14">
    <location>
        <begin position="299"/>
        <end position="301"/>
    </location>
    <ligand>
        <name>4-CDP-2-C-methyl-D-erythritol 2-phosphate</name>
        <dbReference type="ChEBI" id="CHEBI:57919"/>
    </ligand>
</feature>
<keyword evidence="9 14" id="KW-0548">Nucleotidyltransferase</keyword>
<dbReference type="InterPro" id="IPR036571">
    <property type="entry name" value="MECDP_synthase_sf"/>
</dbReference>
<feature type="binding site" evidence="14">
    <location>
        <begin position="304"/>
        <end position="308"/>
    </location>
    <ligand>
        <name>4-CDP-2-C-methyl-D-erythritol 2-phosphate</name>
        <dbReference type="ChEBI" id="CHEBI:57919"/>
    </ligand>
</feature>
<feature type="site" description="Transition state stabilizer" evidence="14">
    <location>
        <position position="376"/>
    </location>
</feature>
<dbReference type="InterPro" id="IPR029044">
    <property type="entry name" value="Nucleotide-diphossugar_trans"/>
</dbReference>
<dbReference type="PANTHER" id="PTHR43181:SF1">
    <property type="entry name" value="2-C-METHYL-D-ERYTHRITOL 2,4-CYCLODIPHOSPHATE SYNTHASE, CHLOROPLASTIC"/>
    <property type="match status" value="1"/>
</dbReference>
<evidence type="ECO:0000256" key="9">
    <source>
        <dbReference type="ARBA" id="ARBA00022695"/>
    </source>
</evidence>
<feature type="binding site" evidence="14">
    <location>
        <begin position="251"/>
        <end position="253"/>
    </location>
    <ligand>
        <name>4-CDP-2-C-methyl-D-erythritol 2-phosphate</name>
        <dbReference type="ChEBI" id="CHEBI:57919"/>
    </ligand>
</feature>
<feature type="binding site" evidence="14">
    <location>
        <position position="253"/>
    </location>
    <ligand>
        <name>a divalent metal cation</name>
        <dbReference type="ChEBI" id="CHEBI:60240"/>
    </ligand>
</feature>
<dbReference type="EMBL" id="VJND01000001">
    <property type="protein sequence ID" value="TSE27321.1"/>
    <property type="molecule type" value="Genomic_DNA"/>
</dbReference>
<dbReference type="Gene3D" id="3.90.550.10">
    <property type="entry name" value="Spore Coat Polysaccharide Biosynthesis Protein SpsA, Chain A"/>
    <property type="match status" value="1"/>
</dbReference>
<evidence type="ECO:0000256" key="5">
    <source>
        <dbReference type="ARBA" id="ARBA00004787"/>
    </source>
</evidence>
<dbReference type="CDD" id="cd00554">
    <property type="entry name" value="MECDP_synthase"/>
    <property type="match status" value="1"/>
</dbReference>